<feature type="domain" description="HD-GYP" evidence="3">
    <location>
        <begin position="452"/>
        <end position="640"/>
    </location>
</feature>
<feature type="transmembrane region" description="Helical" evidence="1">
    <location>
        <begin position="195"/>
        <end position="215"/>
    </location>
</feature>
<dbReference type="PANTHER" id="PTHR43155">
    <property type="entry name" value="CYCLIC DI-GMP PHOSPHODIESTERASE PA4108-RELATED"/>
    <property type="match status" value="1"/>
</dbReference>
<evidence type="ECO:0000313" key="5">
    <source>
        <dbReference type="Proteomes" id="UP000183085"/>
    </source>
</evidence>
<feature type="transmembrane region" description="Helical" evidence="1">
    <location>
        <begin position="135"/>
        <end position="156"/>
    </location>
</feature>
<dbReference type="InterPro" id="IPR006674">
    <property type="entry name" value="HD_domain"/>
</dbReference>
<name>A0A1J5DUA3_9BACT</name>
<feature type="transmembrane region" description="Helical" evidence="1">
    <location>
        <begin position="6"/>
        <end position="24"/>
    </location>
</feature>
<gene>
    <name evidence="4" type="ORF">AUJ95_05270</name>
</gene>
<reference evidence="4 5" key="1">
    <citation type="journal article" date="2016" name="Environ. Microbiol.">
        <title>Genomic resolution of a cold subsurface aquifer community provides metabolic insights for novel microbes adapted to high CO concentrations.</title>
        <authorList>
            <person name="Probst A.J."/>
            <person name="Castelle C.J."/>
            <person name="Singh A."/>
            <person name="Brown C.T."/>
            <person name="Anantharaman K."/>
            <person name="Sharon I."/>
            <person name="Hug L.A."/>
            <person name="Burstein D."/>
            <person name="Emerson J.B."/>
            <person name="Thomas B.C."/>
            <person name="Banfield J.F."/>
        </authorList>
    </citation>
    <scope>NUCLEOTIDE SEQUENCE [LARGE SCALE GENOMIC DNA]</scope>
    <source>
        <strain evidence="4">CG2_30_40_21</strain>
    </source>
</reference>
<comment type="caution">
    <text evidence="4">The sequence shown here is derived from an EMBL/GenBank/DDBJ whole genome shotgun (WGS) entry which is preliminary data.</text>
</comment>
<dbReference type="PANTHER" id="PTHR43155:SF2">
    <property type="entry name" value="CYCLIC DI-GMP PHOSPHODIESTERASE PA4108"/>
    <property type="match status" value="1"/>
</dbReference>
<organism evidence="4 5">
    <name type="scientific">Candidatus Desantisbacteria bacterium CG2_30_40_21</name>
    <dbReference type="NCBI Taxonomy" id="1817895"/>
    <lineage>
        <taxon>Bacteria</taxon>
        <taxon>Candidatus Desantisiibacteriota</taxon>
    </lineage>
</organism>
<feature type="domain" description="HD" evidence="2">
    <location>
        <begin position="474"/>
        <end position="596"/>
    </location>
</feature>
<sequence>MEYIYNLLQLFAFFFYLCLGLFMLQRGKDKSKYSFVILCLGLSLFSFGHFNLFTPGMPESMALFWMRISIIGLAFVLPGYLHFVALLIGYTSLLKHKLYYWAYIVSAGFILPLTLSHKSFQVYNWGYYPIFNPMVSIYHLFLLFLLAETVYLLYSGSKKIREKIGDKMLRYLMLGGICTVILVVFNMLPVYKIKVYPAGNIIVFPYVLFLSYLILKYQLIPITIIKKREAYSITAGFLMFLLVYGVLYIDYFLKISWHNSLWPTIILGLIMVMVFKSLHSRINKIIDYIFFRKAYMHTLALQDFTRSLSSTLTREVLLHSMLGTLERILDTNIIFIMTIEDKHYKIIQSVGLDEKTVHSMSFSYSHPIVTILKEEKAILLLNEVSDENLRRYFEKTQAVIFLPIIYQDSLPGIIGIGRKRCGDYNDNDLLWLSNFSLSASLGMVNTGLYEERTRHLYEGIKILVQTLEAKDTYTHGHCERVADISHLIGCQLNLSETQLEDLKMASILHDIGKIGVSKQVLNKPGFLTQKEFMEIKEHPSIGGKIVESICFPADVHNGIKLHHERFDGKGYPEGRENKDCPLIARIIQVADAYEAMTSNRPYRQAMTQEAAMEELNRGKAKQFDPYIVEAFLKATGESDL</sequence>
<dbReference type="Gene3D" id="1.10.3210.10">
    <property type="entry name" value="Hypothetical protein af1432"/>
    <property type="match status" value="1"/>
</dbReference>
<evidence type="ECO:0000259" key="2">
    <source>
        <dbReference type="PROSITE" id="PS51831"/>
    </source>
</evidence>
<dbReference type="PROSITE" id="PS51831">
    <property type="entry name" value="HD"/>
    <property type="match status" value="1"/>
</dbReference>
<keyword evidence="1" id="KW-0812">Transmembrane</keyword>
<dbReference type="SUPFAM" id="SSF109604">
    <property type="entry name" value="HD-domain/PDEase-like"/>
    <property type="match status" value="1"/>
</dbReference>
<dbReference type="CDD" id="cd00077">
    <property type="entry name" value="HDc"/>
    <property type="match status" value="1"/>
</dbReference>
<dbReference type="Gene3D" id="3.30.450.40">
    <property type="match status" value="1"/>
</dbReference>
<proteinExistence type="predicted"/>
<dbReference type="STRING" id="1817895.AUJ95_05270"/>
<dbReference type="InterPro" id="IPR029016">
    <property type="entry name" value="GAF-like_dom_sf"/>
</dbReference>
<protein>
    <submittedName>
        <fullName evidence="4">Uncharacterized protein</fullName>
    </submittedName>
</protein>
<feature type="transmembrane region" description="Helical" evidence="1">
    <location>
        <begin position="98"/>
        <end position="115"/>
    </location>
</feature>
<dbReference type="SUPFAM" id="SSF55781">
    <property type="entry name" value="GAF domain-like"/>
    <property type="match status" value="1"/>
</dbReference>
<feature type="transmembrane region" description="Helical" evidence="1">
    <location>
        <begin position="64"/>
        <end position="86"/>
    </location>
</feature>
<dbReference type="Pfam" id="PF13487">
    <property type="entry name" value="HD_5"/>
    <property type="match status" value="1"/>
</dbReference>
<dbReference type="InterPro" id="IPR003607">
    <property type="entry name" value="HD/PDEase_dom"/>
</dbReference>
<dbReference type="AlphaFoldDB" id="A0A1J5DUA3"/>
<dbReference type="EMBL" id="MNYI01000141">
    <property type="protein sequence ID" value="OIP39661.1"/>
    <property type="molecule type" value="Genomic_DNA"/>
</dbReference>
<keyword evidence="1" id="KW-1133">Transmembrane helix</keyword>
<feature type="transmembrane region" description="Helical" evidence="1">
    <location>
        <begin position="230"/>
        <end position="249"/>
    </location>
</feature>
<dbReference type="InterPro" id="IPR037522">
    <property type="entry name" value="HD_GYP_dom"/>
</dbReference>
<evidence type="ECO:0000313" key="4">
    <source>
        <dbReference type="EMBL" id="OIP39661.1"/>
    </source>
</evidence>
<feature type="transmembrane region" description="Helical" evidence="1">
    <location>
        <begin position="168"/>
        <end position="189"/>
    </location>
</feature>
<evidence type="ECO:0000256" key="1">
    <source>
        <dbReference type="SAM" id="Phobius"/>
    </source>
</evidence>
<dbReference type="Proteomes" id="UP000183085">
    <property type="component" value="Unassembled WGS sequence"/>
</dbReference>
<dbReference type="SMART" id="SM00471">
    <property type="entry name" value="HDc"/>
    <property type="match status" value="1"/>
</dbReference>
<accession>A0A1J5DUA3</accession>
<feature type="transmembrane region" description="Helical" evidence="1">
    <location>
        <begin position="33"/>
        <end position="52"/>
    </location>
</feature>
<keyword evidence="1" id="KW-0472">Membrane</keyword>
<dbReference type="PROSITE" id="PS51832">
    <property type="entry name" value="HD_GYP"/>
    <property type="match status" value="1"/>
</dbReference>
<evidence type="ECO:0000259" key="3">
    <source>
        <dbReference type="PROSITE" id="PS51832"/>
    </source>
</evidence>
<feature type="transmembrane region" description="Helical" evidence="1">
    <location>
        <begin position="261"/>
        <end position="278"/>
    </location>
</feature>